<evidence type="ECO:0000256" key="13">
    <source>
        <dbReference type="ARBA" id="ARBA00024209"/>
    </source>
</evidence>
<evidence type="ECO:0000256" key="3">
    <source>
        <dbReference type="ARBA" id="ARBA00004906"/>
    </source>
</evidence>
<dbReference type="InterPro" id="IPR013083">
    <property type="entry name" value="Znf_RING/FYVE/PHD"/>
</dbReference>
<gene>
    <name evidence="18" type="ORF">ACJRO7_035356</name>
</gene>
<keyword evidence="19" id="KW-1185">Reference proteome</keyword>
<comment type="caution">
    <text evidence="18">The sequence shown here is derived from an EMBL/GenBank/DDBJ whole genome shotgun (WGS) entry which is preliminary data.</text>
</comment>
<keyword evidence="10" id="KW-0862">Zinc</keyword>
<dbReference type="GO" id="GO:0016020">
    <property type="term" value="C:membrane"/>
    <property type="evidence" value="ECO:0007669"/>
    <property type="project" value="UniProtKB-SubCell"/>
</dbReference>
<evidence type="ECO:0000313" key="18">
    <source>
        <dbReference type="EMBL" id="KAL3723165.1"/>
    </source>
</evidence>
<dbReference type="GO" id="GO:0061630">
    <property type="term" value="F:ubiquitin protein ligase activity"/>
    <property type="evidence" value="ECO:0007669"/>
    <property type="project" value="UniProtKB-EC"/>
</dbReference>
<dbReference type="EC" id="2.3.2.27" evidence="4"/>
<evidence type="ECO:0000256" key="9">
    <source>
        <dbReference type="ARBA" id="ARBA00022786"/>
    </source>
</evidence>
<keyword evidence="6 16" id="KW-0812">Transmembrane</keyword>
<feature type="compositionally biased region" description="Basic and acidic residues" evidence="15">
    <location>
        <begin position="179"/>
        <end position="197"/>
    </location>
</feature>
<organism evidence="18 19">
    <name type="scientific">Eucalyptus globulus</name>
    <name type="common">Tasmanian blue gum</name>
    <dbReference type="NCBI Taxonomy" id="34317"/>
    <lineage>
        <taxon>Eukaryota</taxon>
        <taxon>Viridiplantae</taxon>
        <taxon>Streptophyta</taxon>
        <taxon>Embryophyta</taxon>
        <taxon>Tracheophyta</taxon>
        <taxon>Spermatophyta</taxon>
        <taxon>Magnoliopsida</taxon>
        <taxon>eudicotyledons</taxon>
        <taxon>Gunneridae</taxon>
        <taxon>Pentapetalae</taxon>
        <taxon>rosids</taxon>
        <taxon>malvids</taxon>
        <taxon>Myrtales</taxon>
        <taxon>Myrtaceae</taxon>
        <taxon>Myrtoideae</taxon>
        <taxon>Eucalypteae</taxon>
        <taxon>Eucalyptus</taxon>
    </lineage>
</organism>
<evidence type="ECO:0000256" key="16">
    <source>
        <dbReference type="SAM" id="Phobius"/>
    </source>
</evidence>
<feature type="compositionally biased region" description="Polar residues" evidence="15">
    <location>
        <begin position="199"/>
        <end position="208"/>
    </location>
</feature>
<keyword evidence="12 16" id="KW-0472">Membrane</keyword>
<dbReference type="GO" id="GO:0008270">
    <property type="term" value="F:zinc ion binding"/>
    <property type="evidence" value="ECO:0007669"/>
    <property type="project" value="UniProtKB-KW"/>
</dbReference>
<dbReference type="EMBL" id="JBJKBG010000009">
    <property type="protein sequence ID" value="KAL3723165.1"/>
    <property type="molecule type" value="Genomic_DNA"/>
</dbReference>
<feature type="transmembrane region" description="Helical" evidence="16">
    <location>
        <begin position="6"/>
        <end position="29"/>
    </location>
</feature>
<evidence type="ECO:0000256" key="4">
    <source>
        <dbReference type="ARBA" id="ARBA00012483"/>
    </source>
</evidence>
<dbReference type="CDD" id="cd16461">
    <property type="entry name" value="RING-H2_EL5-like"/>
    <property type="match status" value="1"/>
</dbReference>
<evidence type="ECO:0000256" key="10">
    <source>
        <dbReference type="ARBA" id="ARBA00022833"/>
    </source>
</evidence>
<dbReference type="SUPFAM" id="SSF57850">
    <property type="entry name" value="RING/U-box"/>
    <property type="match status" value="1"/>
</dbReference>
<dbReference type="PANTHER" id="PTHR45768">
    <property type="entry name" value="E3 UBIQUITIN-PROTEIN LIGASE RNF13-LIKE"/>
    <property type="match status" value="1"/>
</dbReference>
<comment type="similarity">
    <text evidence="13">Belongs to the RING-type zinc finger family. ATL subfamily.</text>
</comment>
<dbReference type="PROSITE" id="PS50089">
    <property type="entry name" value="ZF_RING_2"/>
    <property type="match status" value="1"/>
</dbReference>
<dbReference type="Gene3D" id="3.30.40.10">
    <property type="entry name" value="Zinc/RING finger domain, C3HC4 (zinc finger)"/>
    <property type="match status" value="1"/>
</dbReference>
<feature type="region of interest" description="Disordered" evidence="15">
    <location>
        <begin position="139"/>
        <end position="208"/>
    </location>
</feature>
<evidence type="ECO:0000256" key="5">
    <source>
        <dbReference type="ARBA" id="ARBA00022679"/>
    </source>
</evidence>
<evidence type="ECO:0000256" key="6">
    <source>
        <dbReference type="ARBA" id="ARBA00022692"/>
    </source>
</evidence>
<comment type="pathway">
    <text evidence="3">Protein modification; protein ubiquitination.</text>
</comment>
<name>A0ABD3JGU3_EUCGL</name>
<evidence type="ECO:0000256" key="11">
    <source>
        <dbReference type="ARBA" id="ARBA00022989"/>
    </source>
</evidence>
<comment type="catalytic activity">
    <reaction evidence="1">
        <text>S-ubiquitinyl-[E2 ubiquitin-conjugating enzyme]-L-cysteine + [acceptor protein]-L-lysine = [E2 ubiquitin-conjugating enzyme]-L-cysteine + N(6)-ubiquitinyl-[acceptor protein]-L-lysine.</text>
        <dbReference type="EC" id="2.3.2.27"/>
    </reaction>
</comment>
<sequence>MTVIMLLVLLFVGIVILVLFYVSIVEWGFRASGLYPAGRATDGALADRASAGNTSMSVDDVEKLPCFKFEAKHDDQDCKGTVTMSIATSPVNCVVCLEEFKIGDKCRLLPICRHSFHVECIDAWLLKMANCPICRSRADSGRSLGEGSSSGSGPGSSSHFEDDVSTGIPEGQMNLSDISRSESRERGEQIVDVRAEIQDLQTVPQPDV</sequence>
<dbReference type="InterPro" id="IPR001841">
    <property type="entry name" value="Znf_RING"/>
</dbReference>
<protein>
    <recommendedName>
        <fullName evidence="4">RING-type E3 ubiquitin transferase</fullName>
        <ecNumber evidence="4">2.3.2.27</ecNumber>
    </recommendedName>
</protein>
<dbReference type="Proteomes" id="UP001634007">
    <property type="component" value="Unassembled WGS sequence"/>
</dbReference>
<keyword evidence="7" id="KW-0479">Metal-binding</keyword>
<dbReference type="Pfam" id="PF13639">
    <property type="entry name" value="zf-RING_2"/>
    <property type="match status" value="1"/>
</dbReference>
<proteinExistence type="inferred from homology"/>
<evidence type="ECO:0000256" key="15">
    <source>
        <dbReference type="SAM" id="MobiDB-lite"/>
    </source>
</evidence>
<accession>A0ABD3JGU3</accession>
<feature type="domain" description="RING-type" evidence="17">
    <location>
        <begin position="93"/>
        <end position="135"/>
    </location>
</feature>
<dbReference type="PANTHER" id="PTHR45768:SF61">
    <property type="entry name" value="RING-H2 FINGER PROTEIN ATL18"/>
    <property type="match status" value="1"/>
</dbReference>
<comment type="subcellular location">
    <subcellularLocation>
        <location evidence="2">Membrane</location>
        <topology evidence="2">Single-pass membrane protein</topology>
    </subcellularLocation>
</comment>
<dbReference type="SMART" id="SM00184">
    <property type="entry name" value="RING"/>
    <property type="match status" value="1"/>
</dbReference>
<evidence type="ECO:0000259" key="17">
    <source>
        <dbReference type="PROSITE" id="PS50089"/>
    </source>
</evidence>
<dbReference type="AlphaFoldDB" id="A0ABD3JGU3"/>
<evidence type="ECO:0000256" key="12">
    <source>
        <dbReference type="ARBA" id="ARBA00023136"/>
    </source>
</evidence>
<evidence type="ECO:0000313" key="19">
    <source>
        <dbReference type="Proteomes" id="UP001634007"/>
    </source>
</evidence>
<evidence type="ECO:0000256" key="8">
    <source>
        <dbReference type="ARBA" id="ARBA00022771"/>
    </source>
</evidence>
<evidence type="ECO:0000256" key="14">
    <source>
        <dbReference type="PROSITE-ProRule" id="PRU00175"/>
    </source>
</evidence>
<keyword evidence="11 16" id="KW-1133">Transmembrane helix</keyword>
<reference evidence="18 19" key="1">
    <citation type="submission" date="2024-11" db="EMBL/GenBank/DDBJ databases">
        <title>Chromosome-level genome assembly of Eucalyptus globulus Labill. provides insights into its genome evolution.</title>
        <authorList>
            <person name="Li X."/>
        </authorList>
    </citation>
    <scope>NUCLEOTIDE SEQUENCE [LARGE SCALE GENOMIC DNA]</scope>
    <source>
        <strain evidence="18">CL2024</strain>
        <tissue evidence="18">Fresh tender leaves</tissue>
    </source>
</reference>
<evidence type="ECO:0000256" key="7">
    <source>
        <dbReference type="ARBA" id="ARBA00022723"/>
    </source>
</evidence>
<keyword evidence="5" id="KW-0808">Transferase</keyword>
<keyword evidence="8 14" id="KW-0863">Zinc-finger</keyword>
<evidence type="ECO:0000256" key="1">
    <source>
        <dbReference type="ARBA" id="ARBA00000900"/>
    </source>
</evidence>
<evidence type="ECO:0000256" key="2">
    <source>
        <dbReference type="ARBA" id="ARBA00004167"/>
    </source>
</evidence>
<keyword evidence="9" id="KW-0833">Ubl conjugation pathway</keyword>